<gene>
    <name evidence="9" type="ORF">SAMN02745123_00049</name>
</gene>
<keyword evidence="3" id="KW-0813">Transport</keyword>
<keyword evidence="6 8" id="KW-1133">Transmembrane helix</keyword>
<keyword evidence="4 8" id="KW-1003">Cell membrane</keyword>
<evidence type="ECO:0000256" key="2">
    <source>
        <dbReference type="ARBA" id="ARBA00009142"/>
    </source>
</evidence>
<evidence type="ECO:0000256" key="6">
    <source>
        <dbReference type="ARBA" id="ARBA00022989"/>
    </source>
</evidence>
<evidence type="ECO:0000256" key="3">
    <source>
        <dbReference type="ARBA" id="ARBA00022448"/>
    </source>
</evidence>
<accession>A0A1M6NC79</accession>
<dbReference type="RefSeq" id="WP_207650472.1">
    <property type="nucleotide sequence ID" value="NZ_FRAR01000004.1"/>
</dbReference>
<reference evidence="10" key="1">
    <citation type="submission" date="2016-11" db="EMBL/GenBank/DDBJ databases">
        <authorList>
            <person name="Varghese N."/>
            <person name="Submissions S."/>
        </authorList>
    </citation>
    <scope>NUCLEOTIDE SEQUENCE [LARGE SCALE GENOMIC DNA]</scope>
    <source>
        <strain evidence="10">DSM 10349</strain>
    </source>
</reference>
<dbReference type="GO" id="GO:0005886">
    <property type="term" value="C:plasma membrane"/>
    <property type="evidence" value="ECO:0007669"/>
    <property type="project" value="UniProtKB-SubCell"/>
</dbReference>
<evidence type="ECO:0000256" key="1">
    <source>
        <dbReference type="ARBA" id="ARBA00004651"/>
    </source>
</evidence>
<proteinExistence type="inferred from homology"/>
<dbReference type="Proteomes" id="UP000183997">
    <property type="component" value="Unassembled WGS sequence"/>
</dbReference>
<keyword evidence="7 8" id="KW-0472">Membrane</keyword>
<dbReference type="PANTHER" id="PTHR30269">
    <property type="entry name" value="TRANSMEMBRANE PROTEIN YFCA"/>
    <property type="match status" value="1"/>
</dbReference>
<feature type="transmembrane region" description="Helical" evidence="8">
    <location>
        <begin position="128"/>
        <end position="154"/>
    </location>
</feature>
<keyword evidence="5 8" id="KW-0812">Transmembrane</keyword>
<dbReference type="PANTHER" id="PTHR30269:SF37">
    <property type="entry name" value="MEMBRANE TRANSPORTER PROTEIN"/>
    <property type="match status" value="1"/>
</dbReference>
<feature type="transmembrane region" description="Helical" evidence="8">
    <location>
        <begin position="7"/>
        <end position="32"/>
    </location>
</feature>
<evidence type="ECO:0000256" key="7">
    <source>
        <dbReference type="ARBA" id="ARBA00023136"/>
    </source>
</evidence>
<feature type="transmembrane region" description="Helical" evidence="8">
    <location>
        <begin position="222"/>
        <end position="241"/>
    </location>
</feature>
<dbReference type="AlphaFoldDB" id="A0A1M6NC79"/>
<keyword evidence="10" id="KW-1185">Reference proteome</keyword>
<sequence length="242" mass="25554">MDPILPYVLLFIGGFIAAAISGAAGFGGALLLLPLLTKTLGTTLAVPVLTVAQLIGNLSRAWFGFNQIEWKPVNYFIAGSIPTAILGAYSFVAAPKDLITRGAGLAIILFVIVKYFKVLKFEPTNKTMFLGGCIVGLLSGLVGSAGPIGAALFLSLGLPPVSYIASEAITAVVMHITKALVYERYLSIGIKGLKIGLFIGFAMILGTWVGKKFIEKIPKEKFVQFVGCLLVIIGLQMAIMGS</sequence>
<feature type="transmembrane region" description="Helical" evidence="8">
    <location>
        <begin position="44"/>
        <end position="63"/>
    </location>
</feature>
<feature type="transmembrane region" description="Helical" evidence="8">
    <location>
        <begin position="98"/>
        <end position="116"/>
    </location>
</feature>
<dbReference type="InterPro" id="IPR052017">
    <property type="entry name" value="TSUP"/>
</dbReference>
<organism evidence="9 10">
    <name type="scientific">Desulforamulus aeronauticus DSM 10349</name>
    <dbReference type="NCBI Taxonomy" id="1121421"/>
    <lineage>
        <taxon>Bacteria</taxon>
        <taxon>Bacillati</taxon>
        <taxon>Bacillota</taxon>
        <taxon>Clostridia</taxon>
        <taxon>Eubacteriales</taxon>
        <taxon>Peptococcaceae</taxon>
        <taxon>Desulforamulus</taxon>
    </lineage>
</organism>
<evidence type="ECO:0000256" key="4">
    <source>
        <dbReference type="ARBA" id="ARBA00022475"/>
    </source>
</evidence>
<dbReference type="EMBL" id="FRAR01000004">
    <property type="protein sequence ID" value="SHJ93335.1"/>
    <property type="molecule type" value="Genomic_DNA"/>
</dbReference>
<evidence type="ECO:0000313" key="9">
    <source>
        <dbReference type="EMBL" id="SHJ93335.1"/>
    </source>
</evidence>
<evidence type="ECO:0000256" key="8">
    <source>
        <dbReference type="RuleBase" id="RU363041"/>
    </source>
</evidence>
<protein>
    <recommendedName>
        <fullName evidence="8">Probable membrane transporter protein</fullName>
    </recommendedName>
</protein>
<comment type="subcellular location">
    <subcellularLocation>
        <location evidence="1 8">Cell membrane</location>
        <topology evidence="1 8">Multi-pass membrane protein</topology>
    </subcellularLocation>
</comment>
<name>A0A1M6NC79_9FIRM</name>
<feature type="transmembrane region" description="Helical" evidence="8">
    <location>
        <begin position="193"/>
        <end position="210"/>
    </location>
</feature>
<evidence type="ECO:0000313" key="10">
    <source>
        <dbReference type="Proteomes" id="UP000183997"/>
    </source>
</evidence>
<dbReference type="InterPro" id="IPR002781">
    <property type="entry name" value="TM_pro_TauE-like"/>
</dbReference>
<evidence type="ECO:0000256" key="5">
    <source>
        <dbReference type="ARBA" id="ARBA00022692"/>
    </source>
</evidence>
<comment type="similarity">
    <text evidence="2 8">Belongs to the 4-toluene sulfonate uptake permease (TSUP) (TC 2.A.102) family.</text>
</comment>
<dbReference type="STRING" id="1121421.SAMN02745123_00049"/>
<dbReference type="Pfam" id="PF01925">
    <property type="entry name" value="TauE"/>
    <property type="match status" value="1"/>
</dbReference>
<feature type="transmembrane region" description="Helical" evidence="8">
    <location>
        <begin position="75"/>
        <end position="92"/>
    </location>
</feature>